<evidence type="ECO:0000313" key="2">
    <source>
        <dbReference type="Proteomes" id="UP000646478"/>
    </source>
</evidence>
<keyword evidence="2" id="KW-1185">Reference proteome</keyword>
<reference evidence="1" key="1">
    <citation type="journal article" date="2014" name="Int. J. Syst. Evol. Microbiol.">
        <title>Complete genome sequence of Corynebacterium casei LMG S-19264T (=DSM 44701T), isolated from a smear-ripened cheese.</title>
        <authorList>
            <consortium name="US DOE Joint Genome Institute (JGI-PGF)"/>
            <person name="Walter F."/>
            <person name="Albersmeier A."/>
            <person name="Kalinowski J."/>
            <person name="Ruckert C."/>
        </authorList>
    </citation>
    <scope>NUCLEOTIDE SEQUENCE</scope>
    <source>
        <strain evidence="1">CGMCC 1.15082</strain>
    </source>
</reference>
<organism evidence="1 2">
    <name type="scientific">Brucella endophytica</name>
    <dbReference type="NCBI Taxonomy" id="1963359"/>
    <lineage>
        <taxon>Bacteria</taxon>
        <taxon>Pseudomonadati</taxon>
        <taxon>Pseudomonadota</taxon>
        <taxon>Alphaproteobacteria</taxon>
        <taxon>Hyphomicrobiales</taxon>
        <taxon>Brucellaceae</taxon>
        <taxon>Brucella/Ochrobactrum group</taxon>
        <taxon>Brucella</taxon>
    </lineage>
</organism>
<sequence length="59" mass="6606">MCTEIQASARGFAELGTADSAAVARELQEVHARLARAWEMIQRIEDSEFVNAKNERKEA</sequence>
<dbReference type="Proteomes" id="UP000646478">
    <property type="component" value="Unassembled WGS sequence"/>
</dbReference>
<gene>
    <name evidence="1" type="ORF">GCM10011491_34830</name>
</gene>
<accession>A0A916SLT9</accession>
<evidence type="ECO:0000313" key="1">
    <source>
        <dbReference type="EMBL" id="GGB03722.1"/>
    </source>
</evidence>
<dbReference type="AlphaFoldDB" id="A0A916SLT9"/>
<dbReference type="EMBL" id="BMHH01000016">
    <property type="protein sequence ID" value="GGB03722.1"/>
    <property type="molecule type" value="Genomic_DNA"/>
</dbReference>
<proteinExistence type="predicted"/>
<protein>
    <submittedName>
        <fullName evidence="1">Uncharacterized protein</fullName>
    </submittedName>
</protein>
<name>A0A916SLT9_9HYPH</name>
<reference evidence="1" key="2">
    <citation type="submission" date="2020-09" db="EMBL/GenBank/DDBJ databases">
        <authorList>
            <person name="Sun Q."/>
            <person name="Zhou Y."/>
        </authorList>
    </citation>
    <scope>NUCLEOTIDE SEQUENCE</scope>
    <source>
        <strain evidence="1">CGMCC 1.15082</strain>
    </source>
</reference>
<comment type="caution">
    <text evidence="1">The sequence shown here is derived from an EMBL/GenBank/DDBJ whole genome shotgun (WGS) entry which is preliminary data.</text>
</comment>